<organism evidence="1 2">
    <name type="scientific">Pleurodeles waltl</name>
    <name type="common">Iberian ribbed newt</name>
    <dbReference type="NCBI Taxonomy" id="8319"/>
    <lineage>
        <taxon>Eukaryota</taxon>
        <taxon>Metazoa</taxon>
        <taxon>Chordata</taxon>
        <taxon>Craniata</taxon>
        <taxon>Vertebrata</taxon>
        <taxon>Euteleostomi</taxon>
        <taxon>Amphibia</taxon>
        <taxon>Batrachia</taxon>
        <taxon>Caudata</taxon>
        <taxon>Salamandroidea</taxon>
        <taxon>Salamandridae</taxon>
        <taxon>Pleurodelinae</taxon>
        <taxon>Pleurodeles</taxon>
    </lineage>
</organism>
<keyword evidence="2" id="KW-1185">Reference proteome</keyword>
<comment type="caution">
    <text evidence="1">The sequence shown here is derived from an EMBL/GenBank/DDBJ whole genome shotgun (WGS) entry which is preliminary data.</text>
</comment>
<dbReference type="Proteomes" id="UP001066276">
    <property type="component" value="Chromosome 3_1"/>
</dbReference>
<dbReference type="EMBL" id="JANPWB010000005">
    <property type="protein sequence ID" value="KAJ1188850.1"/>
    <property type="molecule type" value="Genomic_DNA"/>
</dbReference>
<name>A0AAV7UKL9_PLEWA</name>
<evidence type="ECO:0000313" key="1">
    <source>
        <dbReference type="EMBL" id="KAJ1188850.1"/>
    </source>
</evidence>
<dbReference type="AlphaFoldDB" id="A0AAV7UKL9"/>
<proteinExistence type="predicted"/>
<gene>
    <name evidence="1" type="ORF">NDU88_005607</name>
</gene>
<protein>
    <submittedName>
        <fullName evidence="1">Uncharacterized protein</fullName>
    </submittedName>
</protein>
<reference evidence="1" key="1">
    <citation type="journal article" date="2022" name="bioRxiv">
        <title>Sequencing and chromosome-scale assembly of the giantPleurodeles waltlgenome.</title>
        <authorList>
            <person name="Brown T."/>
            <person name="Elewa A."/>
            <person name="Iarovenko S."/>
            <person name="Subramanian E."/>
            <person name="Araus A.J."/>
            <person name="Petzold A."/>
            <person name="Susuki M."/>
            <person name="Suzuki K.-i.T."/>
            <person name="Hayashi T."/>
            <person name="Toyoda A."/>
            <person name="Oliveira C."/>
            <person name="Osipova E."/>
            <person name="Leigh N.D."/>
            <person name="Simon A."/>
            <person name="Yun M.H."/>
        </authorList>
    </citation>
    <scope>NUCLEOTIDE SEQUENCE</scope>
    <source>
        <strain evidence="1">20211129_DDA</strain>
        <tissue evidence="1">Liver</tissue>
    </source>
</reference>
<sequence>MLKGVKRLQITALPQIAQEDLCDIGSLTGRASLLLAIQYLDGESLRVRARTEEAVLHYMPIISGRLLETRGGAVHACLRMLTPPLRLLGPPSLHSLEYRSEELKKVPCNGPR</sequence>
<evidence type="ECO:0000313" key="2">
    <source>
        <dbReference type="Proteomes" id="UP001066276"/>
    </source>
</evidence>
<accession>A0AAV7UKL9</accession>